<evidence type="ECO:0000256" key="1">
    <source>
        <dbReference type="ARBA" id="ARBA00022588"/>
    </source>
</evidence>
<evidence type="ECO:0000256" key="5">
    <source>
        <dbReference type="ARBA" id="ARBA00022859"/>
    </source>
</evidence>
<dbReference type="Pfam" id="PF25600">
    <property type="entry name" value="TRIM_CC"/>
    <property type="match status" value="1"/>
</dbReference>
<dbReference type="InterPro" id="IPR013083">
    <property type="entry name" value="Znf_RING/FYVE/PHD"/>
</dbReference>
<comment type="caution">
    <text evidence="10">The sequence shown here is derived from an EMBL/GenBank/DDBJ whole genome shotgun (WGS) entry which is preliminary data.</text>
</comment>
<evidence type="ECO:0000259" key="8">
    <source>
        <dbReference type="PROSITE" id="PS50089"/>
    </source>
</evidence>
<dbReference type="PROSITE" id="PS50188">
    <property type="entry name" value="B302_SPRY"/>
    <property type="match status" value="1"/>
</dbReference>
<accession>A0A7J5YV58</accession>
<dbReference type="SMART" id="SM00589">
    <property type="entry name" value="PRY"/>
    <property type="match status" value="1"/>
</dbReference>
<dbReference type="PROSITE" id="PS50089">
    <property type="entry name" value="ZF_RING_2"/>
    <property type="match status" value="1"/>
</dbReference>
<dbReference type="InterPro" id="IPR006574">
    <property type="entry name" value="PRY"/>
</dbReference>
<gene>
    <name evidence="10" type="ORF">F7725_005383</name>
</gene>
<evidence type="ECO:0000256" key="4">
    <source>
        <dbReference type="ARBA" id="ARBA00022833"/>
    </source>
</evidence>
<keyword evidence="1" id="KW-0399">Innate immunity</keyword>
<feature type="domain" description="B30.2/SPRY" evidence="9">
    <location>
        <begin position="206"/>
        <end position="401"/>
    </location>
</feature>
<keyword evidence="3 6" id="KW-0863">Zinc-finger</keyword>
<reference evidence="10 11" key="1">
    <citation type="submission" date="2020-03" db="EMBL/GenBank/DDBJ databases">
        <title>Dissostichus mawsoni Genome sequencing and assembly.</title>
        <authorList>
            <person name="Park H."/>
        </authorList>
    </citation>
    <scope>NUCLEOTIDE SEQUENCE [LARGE SCALE GENOMIC DNA]</scope>
    <source>
        <strain evidence="10">DM0001</strain>
        <tissue evidence="10">Muscle</tissue>
    </source>
</reference>
<dbReference type="GO" id="GO:0005737">
    <property type="term" value="C:cytoplasm"/>
    <property type="evidence" value="ECO:0007669"/>
    <property type="project" value="UniProtKB-ARBA"/>
</dbReference>
<keyword evidence="5" id="KW-0391">Immunity</keyword>
<keyword evidence="11" id="KW-1185">Reference proteome</keyword>
<protein>
    <recommendedName>
        <fullName evidence="12">Tripartite motif-containing protein 16-like</fullName>
    </recommendedName>
</protein>
<dbReference type="PRINTS" id="PR01407">
    <property type="entry name" value="BUTYPHLNCDUF"/>
</dbReference>
<name>A0A7J5YV58_DISMA</name>
<dbReference type="Gene3D" id="3.30.40.10">
    <property type="entry name" value="Zinc/RING finger domain, C3HC4 (zinc finger)"/>
    <property type="match status" value="1"/>
</dbReference>
<dbReference type="SMART" id="SM00184">
    <property type="entry name" value="RING"/>
    <property type="match status" value="1"/>
</dbReference>
<dbReference type="PANTHER" id="PTHR25465:SF26">
    <property type="entry name" value="FINTRIM FAMILY, MEMBER 84-RELATED"/>
    <property type="match status" value="1"/>
</dbReference>
<sequence length="401" mass="45666">MAESGFPLPPEDFCALCADTLRDPVTIPCGDTYCLECITVYWDQFDHIGVYRCPQCRATYTPRPALKRNLPDSGAQRAQAESDKTFHEMLQAVERWKAEIHQMITANMQSAMSQAEGYVDRLEQEIQELQRRDAELRQILETEDNIHFLQNFPTLCIPPEAMVPKVLINPQFSFGEMSKTATEMKEHLDDICKKELSKISKTVSETPVYILLPRNGDKRLKDTCKMSFDPNTVYKELVLSEGNQKVMRKKAVQFHPDHPERFDGFSQVLCKEPFTGFRFYWEAEWSGEFSIGVAYKSISRKGKNSHSLLGYNDKSWSLLCSDSGYSAWHNKVDRDLAEAPSATRIGVYLDYAGNTVAFYSVSETMALIHRFKAQFSEPLYAGFGVGSSVTLCQLKKNAKPY</sequence>
<evidence type="ECO:0000256" key="6">
    <source>
        <dbReference type="PROSITE-ProRule" id="PRU00175"/>
    </source>
</evidence>
<dbReference type="InterPro" id="IPR003877">
    <property type="entry name" value="SPRY_dom"/>
</dbReference>
<dbReference type="GO" id="GO:0045087">
    <property type="term" value="P:innate immune response"/>
    <property type="evidence" value="ECO:0007669"/>
    <property type="project" value="UniProtKB-KW"/>
</dbReference>
<evidence type="ECO:0000256" key="3">
    <source>
        <dbReference type="ARBA" id="ARBA00022771"/>
    </source>
</evidence>
<keyword evidence="4" id="KW-0862">Zinc</keyword>
<feature type="coiled-coil region" evidence="7">
    <location>
        <begin position="112"/>
        <end position="142"/>
    </location>
</feature>
<dbReference type="GO" id="GO:0008270">
    <property type="term" value="F:zinc ion binding"/>
    <property type="evidence" value="ECO:0007669"/>
    <property type="project" value="UniProtKB-KW"/>
</dbReference>
<dbReference type="Pfam" id="PF00622">
    <property type="entry name" value="SPRY"/>
    <property type="match status" value="1"/>
</dbReference>
<dbReference type="SUPFAM" id="SSF49899">
    <property type="entry name" value="Concanavalin A-like lectins/glucanases"/>
    <property type="match status" value="1"/>
</dbReference>
<organism evidence="10 11">
    <name type="scientific">Dissostichus mawsoni</name>
    <name type="common">Antarctic cod</name>
    <dbReference type="NCBI Taxonomy" id="36200"/>
    <lineage>
        <taxon>Eukaryota</taxon>
        <taxon>Metazoa</taxon>
        <taxon>Chordata</taxon>
        <taxon>Craniata</taxon>
        <taxon>Vertebrata</taxon>
        <taxon>Euteleostomi</taxon>
        <taxon>Actinopterygii</taxon>
        <taxon>Neopterygii</taxon>
        <taxon>Teleostei</taxon>
        <taxon>Neoteleostei</taxon>
        <taxon>Acanthomorphata</taxon>
        <taxon>Eupercaria</taxon>
        <taxon>Perciformes</taxon>
        <taxon>Notothenioidei</taxon>
        <taxon>Nototheniidae</taxon>
        <taxon>Dissostichus</taxon>
    </lineage>
</organism>
<dbReference type="InterPro" id="IPR001841">
    <property type="entry name" value="Znf_RING"/>
</dbReference>
<proteinExistence type="predicted"/>
<keyword evidence="7" id="KW-0175">Coiled coil</keyword>
<evidence type="ECO:0008006" key="12">
    <source>
        <dbReference type="Google" id="ProtNLM"/>
    </source>
</evidence>
<dbReference type="InterPro" id="IPR001870">
    <property type="entry name" value="B30.2/SPRY"/>
</dbReference>
<evidence type="ECO:0000259" key="9">
    <source>
        <dbReference type="PROSITE" id="PS50188"/>
    </source>
</evidence>
<evidence type="ECO:0000313" key="11">
    <source>
        <dbReference type="Proteomes" id="UP000518266"/>
    </source>
</evidence>
<dbReference type="OrthoDB" id="6270329at2759"/>
<dbReference type="SUPFAM" id="SSF57850">
    <property type="entry name" value="RING/U-box"/>
    <property type="match status" value="1"/>
</dbReference>
<dbReference type="InterPro" id="IPR058030">
    <property type="entry name" value="TRIM8/14/16/25/29/45/65_CC"/>
</dbReference>
<keyword evidence="2" id="KW-0479">Metal-binding</keyword>
<dbReference type="Gene3D" id="2.60.120.920">
    <property type="match status" value="1"/>
</dbReference>
<evidence type="ECO:0000313" key="10">
    <source>
        <dbReference type="EMBL" id="KAF3852028.1"/>
    </source>
</evidence>
<dbReference type="CDD" id="cd16040">
    <property type="entry name" value="SPRY_PRY_SNTX"/>
    <property type="match status" value="1"/>
</dbReference>
<evidence type="ECO:0000256" key="2">
    <source>
        <dbReference type="ARBA" id="ARBA00022723"/>
    </source>
</evidence>
<dbReference type="SMART" id="SM00449">
    <property type="entry name" value="SPRY"/>
    <property type="match status" value="1"/>
</dbReference>
<dbReference type="InterPro" id="IPR043136">
    <property type="entry name" value="B30.2/SPRY_sf"/>
</dbReference>
<dbReference type="InterPro" id="IPR051051">
    <property type="entry name" value="E3_ubiq-ligase_TRIM/RNF"/>
</dbReference>
<dbReference type="Pfam" id="PF15227">
    <property type="entry name" value="zf-C3HC4_4"/>
    <property type="match status" value="1"/>
</dbReference>
<dbReference type="PANTHER" id="PTHR25465">
    <property type="entry name" value="B-BOX DOMAIN CONTAINING"/>
    <property type="match status" value="1"/>
</dbReference>
<feature type="domain" description="RING-type" evidence="8">
    <location>
        <begin position="14"/>
        <end position="57"/>
    </location>
</feature>
<dbReference type="EMBL" id="JAAKFY010000009">
    <property type="protein sequence ID" value="KAF3852028.1"/>
    <property type="molecule type" value="Genomic_DNA"/>
</dbReference>
<evidence type="ECO:0000256" key="7">
    <source>
        <dbReference type="SAM" id="Coils"/>
    </source>
</evidence>
<dbReference type="InterPro" id="IPR003879">
    <property type="entry name" value="Butyrophylin_SPRY"/>
</dbReference>
<dbReference type="InterPro" id="IPR013320">
    <property type="entry name" value="ConA-like_dom_sf"/>
</dbReference>
<dbReference type="Pfam" id="PF13765">
    <property type="entry name" value="PRY"/>
    <property type="match status" value="1"/>
</dbReference>
<dbReference type="Proteomes" id="UP000518266">
    <property type="component" value="Unassembled WGS sequence"/>
</dbReference>
<dbReference type="AlphaFoldDB" id="A0A7J5YV58"/>